<dbReference type="Proteomes" id="UP001165962">
    <property type="component" value="Unassembled WGS sequence"/>
</dbReference>
<gene>
    <name evidence="1" type="ORF">G9U52_36965</name>
</gene>
<proteinExistence type="predicted"/>
<accession>A0ABX0JIU4</accession>
<dbReference type="EMBL" id="JAAOIW010000031">
    <property type="protein sequence ID" value="NHN35314.1"/>
    <property type="molecule type" value="Genomic_DNA"/>
</dbReference>
<evidence type="ECO:0000313" key="2">
    <source>
        <dbReference type="Proteomes" id="UP001165962"/>
    </source>
</evidence>
<reference evidence="1" key="1">
    <citation type="submission" date="2020-03" db="EMBL/GenBank/DDBJ databases">
        <title>Draft sequencing of Paenibacilllus sp. S3N08.</title>
        <authorList>
            <person name="Kim D.-U."/>
        </authorList>
    </citation>
    <scope>NUCLEOTIDE SEQUENCE</scope>
    <source>
        <strain evidence="1">S3N08</strain>
    </source>
</reference>
<keyword evidence="2" id="KW-1185">Reference proteome</keyword>
<comment type="caution">
    <text evidence="1">The sequence shown here is derived from an EMBL/GenBank/DDBJ whole genome shotgun (WGS) entry which is preliminary data.</text>
</comment>
<evidence type="ECO:0000313" key="1">
    <source>
        <dbReference type="EMBL" id="NHN35314.1"/>
    </source>
</evidence>
<sequence length="49" mass="5287">GMELTDTNRSRAYPKEVPPEVQAKGGALLDAELLVSDLVFKVQTLDASL</sequence>
<protein>
    <submittedName>
        <fullName evidence="1">Uncharacterized protein</fullName>
    </submittedName>
</protein>
<organism evidence="1 2">
    <name type="scientific">Paenibacillus agricola</name>
    <dbReference type="NCBI Taxonomy" id="2716264"/>
    <lineage>
        <taxon>Bacteria</taxon>
        <taxon>Bacillati</taxon>
        <taxon>Bacillota</taxon>
        <taxon>Bacilli</taxon>
        <taxon>Bacillales</taxon>
        <taxon>Paenibacillaceae</taxon>
        <taxon>Paenibacillus</taxon>
    </lineage>
</organism>
<feature type="non-terminal residue" evidence="1">
    <location>
        <position position="1"/>
    </location>
</feature>
<name>A0ABX0JIU4_9BACL</name>